<gene>
    <name evidence="3" type="ORF">ACFP3M_21875</name>
</gene>
<evidence type="ECO:0000256" key="1">
    <source>
        <dbReference type="SAM" id="MobiDB-lite"/>
    </source>
</evidence>
<accession>A0ABW1FQW4</accession>
<evidence type="ECO:0000313" key="3">
    <source>
        <dbReference type="EMBL" id="MFC5895449.1"/>
    </source>
</evidence>
<evidence type="ECO:0000313" key="4">
    <source>
        <dbReference type="Proteomes" id="UP001596241"/>
    </source>
</evidence>
<organism evidence="3 4">
    <name type="scientific">Streptomyces ramulosus</name>
    <dbReference type="NCBI Taxonomy" id="47762"/>
    <lineage>
        <taxon>Bacteria</taxon>
        <taxon>Bacillati</taxon>
        <taxon>Actinomycetota</taxon>
        <taxon>Actinomycetes</taxon>
        <taxon>Kitasatosporales</taxon>
        <taxon>Streptomycetaceae</taxon>
        <taxon>Streptomyces</taxon>
    </lineage>
</organism>
<sequence>MRARFKLAACRIPRPTRTRHRTRRPPTGSAASPRGFAGRLRTHLCRAPGTFLWLGILLVTSVIMHRFSPDVLTDFLQQRSTNIHNLLHSPGRVLLTSALWLDGGGWPLYFVLYNLLHAPAERWLGTRRWLAVLGTAHIGATYLSEGVLAVAIHTGAAPRSAVNTLDVGVSYALAGVAAVLTYRLTGPWRYAYALGVLAFYGAPLLTGRGFTDVGHCAAALIGFACRPLTRGASGTAGRPGATAPTTDTGSPTATGAPGNADGSNALRTAGPGTATPLPHRKPGIRDARRMT</sequence>
<dbReference type="EMBL" id="JBHSPW010000010">
    <property type="protein sequence ID" value="MFC5895449.1"/>
    <property type="molecule type" value="Genomic_DNA"/>
</dbReference>
<feature type="transmembrane region" description="Helical" evidence="2">
    <location>
        <begin position="164"/>
        <end position="182"/>
    </location>
</feature>
<dbReference type="Proteomes" id="UP001596241">
    <property type="component" value="Unassembled WGS sequence"/>
</dbReference>
<feature type="transmembrane region" description="Helical" evidence="2">
    <location>
        <begin position="93"/>
        <end position="116"/>
    </location>
</feature>
<reference evidence="4" key="1">
    <citation type="journal article" date="2019" name="Int. J. Syst. Evol. Microbiol.">
        <title>The Global Catalogue of Microorganisms (GCM) 10K type strain sequencing project: providing services to taxonomists for standard genome sequencing and annotation.</title>
        <authorList>
            <consortium name="The Broad Institute Genomics Platform"/>
            <consortium name="The Broad Institute Genome Sequencing Center for Infectious Disease"/>
            <person name="Wu L."/>
            <person name="Ma J."/>
        </authorList>
    </citation>
    <scope>NUCLEOTIDE SEQUENCE [LARGE SCALE GENOMIC DNA]</scope>
    <source>
        <strain evidence="4">CGMCC 1.15809</strain>
    </source>
</reference>
<feature type="transmembrane region" description="Helical" evidence="2">
    <location>
        <begin position="49"/>
        <end position="67"/>
    </location>
</feature>
<keyword evidence="2" id="KW-0472">Membrane</keyword>
<dbReference type="Pfam" id="PF20401">
    <property type="entry name" value="Rhomboid_2"/>
    <property type="match status" value="1"/>
</dbReference>
<proteinExistence type="predicted"/>
<keyword evidence="2" id="KW-1133">Transmembrane helix</keyword>
<feature type="region of interest" description="Disordered" evidence="1">
    <location>
        <begin position="233"/>
        <end position="291"/>
    </location>
</feature>
<protein>
    <submittedName>
        <fullName evidence="3">Rhomboid-like protein</fullName>
    </submittedName>
</protein>
<keyword evidence="4" id="KW-1185">Reference proteome</keyword>
<feature type="transmembrane region" description="Helical" evidence="2">
    <location>
        <begin position="128"/>
        <end position="152"/>
    </location>
</feature>
<evidence type="ECO:0000256" key="2">
    <source>
        <dbReference type="SAM" id="Phobius"/>
    </source>
</evidence>
<keyword evidence="2" id="KW-0812">Transmembrane</keyword>
<feature type="compositionally biased region" description="Low complexity" evidence="1">
    <location>
        <begin position="233"/>
        <end position="258"/>
    </location>
</feature>
<name>A0ABW1FQW4_9ACTN</name>
<comment type="caution">
    <text evidence="3">The sequence shown here is derived from an EMBL/GenBank/DDBJ whole genome shotgun (WGS) entry which is preliminary data.</text>
</comment>
<dbReference type="RefSeq" id="WP_345090249.1">
    <property type="nucleotide sequence ID" value="NZ_BAAAWG010000018.1"/>
</dbReference>
<dbReference type="InterPro" id="IPR046862">
    <property type="entry name" value="Rhomboid_2"/>
</dbReference>